<keyword evidence="2" id="KW-1185">Reference proteome</keyword>
<dbReference type="Proteomes" id="UP000007004">
    <property type="component" value="Segment"/>
</dbReference>
<protein>
    <submittedName>
        <fullName evidence="1">Uncharacterized protein</fullName>
    </submittedName>
</protein>
<proteinExistence type="predicted"/>
<organism evidence="1 2">
    <name type="scientific">Salmonella phage SSE121</name>
    <dbReference type="NCBI Taxonomy" id="1204529"/>
    <lineage>
        <taxon>Viruses</taxon>
        <taxon>Duplodnaviria</taxon>
        <taxon>Heunggongvirae</taxon>
        <taxon>Uroviricota</taxon>
        <taxon>Caudoviricetes</taxon>
        <taxon>Vequintavirinae</taxon>
        <taxon>Seunavirus</taxon>
        <taxon>Seunavirus SSE121</taxon>
    </lineage>
</organism>
<sequence>MQENKILVWKTQEGNLVRLTHMSSEHLRNAISWLLREQNLDPNWRGDGWSDLSDTYEGVQLGVWVEAMTDEISSRIPQRKASITRMRGEWAVIDANGDFVQSYFFKENADELVNALNSGTSS</sequence>
<accession>K4I3E2</accession>
<evidence type="ECO:0000313" key="2">
    <source>
        <dbReference type="Proteomes" id="UP000007004"/>
    </source>
</evidence>
<evidence type="ECO:0000313" key="1">
    <source>
        <dbReference type="EMBL" id="AFU63702.1"/>
    </source>
</evidence>
<reference evidence="1 2" key="1">
    <citation type="submission" date="2012-06" db="EMBL/GenBank/DDBJ databases">
        <title>Bacteriophages quickly and effectively reduce contamination of various foods with Salmonella.</title>
        <authorList>
            <person name="Woolston J."/>
            <person name="Parks A.R."/>
            <person name="Hanna L.F."/>
            <person name="Charbonneau D."/>
            <person name="Sulakvelidze A."/>
        </authorList>
    </citation>
    <scope>NUCLEOTIDE SEQUENCE [LARGE SCALE GENOMIC DNA]</scope>
    <source>
        <strain evidence="1">SSE-121</strain>
    </source>
</reference>
<name>K4I3E2_9CAUD</name>
<dbReference type="EMBL" id="JX181824">
    <property type="protein sequence ID" value="AFU63702.1"/>
    <property type="molecule type" value="Genomic_DNA"/>
</dbReference>
<dbReference type="KEGG" id="vg:24638836"/>
<dbReference type="GeneID" id="24638836"/>
<dbReference type="RefSeq" id="YP_009148857.1">
    <property type="nucleotide sequence ID" value="NC_027351.1"/>
</dbReference>